<accession>W9ZYR7</accession>
<organism evidence="2">
    <name type="scientific">Fusarium oxysporum f. sp. melonis 26406</name>
    <dbReference type="NCBI Taxonomy" id="1089452"/>
    <lineage>
        <taxon>Eukaryota</taxon>
        <taxon>Fungi</taxon>
        <taxon>Dikarya</taxon>
        <taxon>Ascomycota</taxon>
        <taxon>Pezizomycotina</taxon>
        <taxon>Sordariomycetes</taxon>
        <taxon>Hypocreomycetidae</taxon>
        <taxon>Hypocreales</taxon>
        <taxon>Nectriaceae</taxon>
        <taxon>Fusarium</taxon>
        <taxon>Fusarium oxysporum species complex</taxon>
    </lineage>
</organism>
<dbReference type="Proteomes" id="UP000030703">
    <property type="component" value="Unassembled WGS sequence"/>
</dbReference>
<dbReference type="AlphaFoldDB" id="W9ZYR7"/>
<dbReference type="SUPFAM" id="SSF54909">
    <property type="entry name" value="Dimeric alpha+beta barrel"/>
    <property type="match status" value="1"/>
</dbReference>
<dbReference type="HOGENOM" id="CLU_115019_1_2_1"/>
<reference evidence="2" key="1">
    <citation type="submission" date="2012-04" db="EMBL/GenBank/DDBJ databases">
        <title>The Genome Sequence of Fusarium oxysporum melonis.</title>
        <authorList>
            <consortium name="The Broad Institute Genome Sequencing Platform"/>
            <person name="Ma L.-J."/>
            <person name="Gale L.R."/>
            <person name="Schwartz D.C."/>
            <person name="Zhou S."/>
            <person name="Corby-Kistler H."/>
            <person name="Young S.K."/>
            <person name="Zeng Q."/>
            <person name="Gargeya S."/>
            <person name="Fitzgerald M."/>
            <person name="Haas B."/>
            <person name="Abouelleil A."/>
            <person name="Alvarado L."/>
            <person name="Arachchi H.M."/>
            <person name="Berlin A."/>
            <person name="Brown A."/>
            <person name="Chapman S.B."/>
            <person name="Chen Z."/>
            <person name="Dunbar C."/>
            <person name="Freedman E."/>
            <person name="Gearin G."/>
            <person name="Goldberg J."/>
            <person name="Griggs A."/>
            <person name="Gujja S."/>
            <person name="Heiman D."/>
            <person name="Howarth C."/>
            <person name="Larson L."/>
            <person name="Lui A."/>
            <person name="MacDonald P.J.P."/>
            <person name="Montmayeur A."/>
            <person name="Murphy C."/>
            <person name="Neiman D."/>
            <person name="Pearson M."/>
            <person name="Priest M."/>
            <person name="Roberts A."/>
            <person name="Saif S."/>
            <person name="Shea T."/>
            <person name="Shenoy N."/>
            <person name="Sisk P."/>
            <person name="Stolte C."/>
            <person name="Sykes S."/>
            <person name="Wortman J."/>
            <person name="Nusbaum C."/>
            <person name="Birren B."/>
        </authorList>
    </citation>
    <scope>NUCLEOTIDE SEQUENCE</scope>
    <source>
        <strain evidence="2">26406</strain>
    </source>
</reference>
<proteinExistence type="inferred from homology"/>
<evidence type="ECO:0000313" key="2">
    <source>
        <dbReference type="EMBL" id="EXK26226.1"/>
    </source>
</evidence>
<protein>
    <recommendedName>
        <fullName evidence="3">EthD domain-containing protein</fullName>
    </recommendedName>
</protein>
<comment type="similarity">
    <text evidence="1">Belongs to the tpcK family.</text>
</comment>
<dbReference type="InterPro" id="IPR009799">
    <property type="entry name" value="EthD_dom"/>
</dbReference>
<sequence length="107" mass="11886">MATVMVLYPKTTGGLSFDMRYYVSNHMPLVVKIWGPLGLESWEVLSFDNNPDPRYYACSIFKFADTAQAEQSLAVPEASTLFEDVPNFTNITPTVILGKVTGSWSKA</sequence>
<evidence type="ECO:0000256" key="1">
    <source>
        <dbReference type="ARBA" id="ARBA00005986"/>
    </source>
</evidence>
<gene>
    <name evidence="2" type="ORF">FOMG_17196</name>
</gene>
<reference evidence="2" key="2">
    <citation type="submission" date="2012-05" db="EMBL/GenBank/DDBJ databases">
        <title>Annotation of the Genome Sequence of Fusarium oxysporum f. sp. melonis 26406.</title>
        <authorList>
            <consortium name="The Broad Institute Genomics Platform"/>
            <person name="Ma L.-J."/>
            <person name="Corby-Kistler H."/>
            <person name="Broz K."/>
            <person name="Gale L.R."/>
            <person name="Jonkers W."/>
            <person name="O'Donnell K."/>
            <person name="Ploetz R."/>
            <person name="Steinberg C."/>
            <person name="Schwartz D.C."/>
            <person name="VanEtten H."/>
            <person name="Zhou S."/>
            <person name="Young S.K."/>
            <person name="Zeng Q."/>
            <person name="Gargeya S."/>
            <person name="Fitzgerald M."/>
            <person name="Abouelleil A."/>
            <person name="Alvarado L."/>
            <person name="Chapman S.B."/>
            <person name="Gainer-Dewar J."/>
            <person name="Goldberg J."/>
            <person name="Griggs A."/>
            <person name="Gujja S."/>
            <person name="Hansen M."/>
            <person name="Howarth C."/>
            <person name="Imamovic A."/>
            <person name="Ireland A."/>
            <person name="Larimer J."/>
            <person name="McCowan C."/>
            <person name="Murphy C."/>
            <person name="Pearson M."/>
            <person name="Poon T.W."/>
            <person name="Priest M."/>
            <person name="Roberts A."/>
            <person name="Saif S."/>
            <person name="Shea T."/>
            <person name="Sykes S."/>
            <person name="Wortman J."/>
            <person name="Nusbaum C."/>
            <person name="Birren B."/>
        </authorList>
    </citation>
    <scope>NUCLEOTIDE SEQUENCE</scope>
    <source>
        <strain evidence="2">26406</strain>
    </source>
</reference>
<dbReference type="EMBL" id="JH659367">
    <property type="protein sequence ID" value="EXK26226.1"/>
    <property type="molecule type" value="Genomic_DNA"/>
</dbReference>
<dbReference type="PANTHER" id="PTHR40260">
    <property type="entry name" value="BLR8190 PROTEIN"/>
    <property type="match status" value="1"/>
</dbReference>
<dbReference type="GO" id="GO:0016491">
    <property type="term" value="F:oxidoreductase activity"/>
    <property type="evidence" value="ECO:0007669"/>
    <property type="project" value="InterPro"/>
</dbReference>
<dbReference type="InterPro" id="IPR011008">
    <property type="entry name" value="Dimeric_a/b-barrel"/>
</dbReference>
<dbReference type="PANTHER" id="PTHR40260:SF2">
    <property type="entry name" value="BLR8190 PROTEIN"/>
    <property type="match status" value="1"/>
</dbReference>
<dbReference type="Gene3D" id="3.30.70.100">
    <property type="match status" value="1"/>
</dbReference>
<name>W9ZYR7_FUSOX</name>
<evidence type="ECO:0008006" key="3">
    <source>
        <dbReference type="Google" id="ProtNLM"/>
    </source>
</evidence>
<dbReference type="NCBIfam" id="TIGR02118">
    <property type="entry name" value="EthD family reductase"/>
    <property type="match status" value="1"/>
</dbReference>
<dbReference type="VEuPathDB" id="FungiDB:FOMG_17196"/>